<keyword evidence="2" id="KW-0560">Oxidoreductase</keyword>
<dbReference type="SUPFAM" id="SSF48179">
    <property type="entry name" value="6-phosphogluconate dehydrogenase C-terminal domain-like"/>
    <property type="match status" value="1"/>
</dbReference>
<dbReference type="Proteomes" id="UP000215509">
    <property type="component" value="Unassembled WGS sequence"/>
</dbReference>
<dbReference type="OrthoDB" id="9786703at2"/>
<dbReference type="RefSeq" id="WP_094014506.1">
    <property type="nucleotide sequence ID" value="NZ_NMQW01000013.1"/>
</dbReference>
<comment type="caution">
    <text evidence="7">The sequence shown here is derived from an EMBL/GenBank/DDBJ whole genome shotgun (WGS) entry which is preliminary data.</text>
</comment>
<dbReference type="AlphaFoldDB" id="A0A229UUG8"/>
<feature type="domain" description="6-phosphogluconate dehydrogenase NADP-binding" evidence="5">
    <location>
        <begin position="2"/>
        <end position="167"/>
    </location>
</feature>
<protein>
    <submittedName>
        <fullName evidence="7">3-hydroxyisobutyrate dehydrogenase</fullName>
    </submittedName>
</protein>
<dbReference type="EMBL" id="NMQW01000013">
    <property type="protein sequence ID" value="OXM86559.1"/>
    <property type="molecule type" value="Genomic_DNA"/>
</dbReference>
<gene>
    <name evidence="7" type="ORF">CF651_08875</name>
</gene>
<dbReference type="GO" id="GO:0050661">
    <property type="term" value="F:NADP binding"/>
    <property type="evidence" value="ECO:0007669"/>
    <property type="project" value="InterPro"/>
</dbReference>
<feature type="active site" evidence="4">
    <location>
        <position position="176"/>
    </location>
</feature>
<name>A0A229UUG8_9BACL</name>
<keyword evidence="3" id="KW-0520">NAD</keyword>
<evidence type="ECO:0000256" key="3">
    <source>
        <dbReference type="ARBA" id="ARBA00023027"/>
    </source>
</evidence>
<organism evidence="7 8">
    <name type="scientific">Paenibacillus rigui</name>
    <dbReference type="NCBI Taxonomy" id="554312"/>
    <lineage>
        <taxon>Bacteria</taxon>
        <taxon>Bacillati</taxon>
        <taxon>Bacillota</taxon>
        <taxon>Bacilli</taxon>
        <taxon>Bacillales</taxon>
        <taxon>Paenibacillaceae</taxon>
        <taxon>Paenibacillus</taxon>
    </lineage>
</organism>
<evidence type="ECO:0000313" key="8">
    <source>
        <dbReference type="Proteomes" id="UP000215509"/>
    </source>
</evidence>
<reference evidence="7 8" key="1">
    <citation type="submission" date="2017-07" db="EMBL/GenBank/DDBJ databases">
        <title>Genome sequencing and assembly of Paenibacillus rigui.</title>
        <authorList>
            <person name="Mayilraj S."/>
        </authorList>
    </citation>
    <scope>NUCLEOTIDE SEQUENCE [LARGE SCALE GENOMIC DNA]</scope>
    <source>
        <strain evidence="7 8">JCM 16352</strain>
    </source>
</reference>
<dbReference type="GO" id="GO:0051287">
    <property type="term" value="F:NAD binding"/>
    <property type="evidence" value="ECO:0007669"/>
    <property type="project" value="InterPro"/>
</dbReference>
<dbReference type="InterPro" id="IPR013328">
    <property type="entry name" value="6PGD_dom2"/>
</dbReference>
<accession>A0A229UUG8</accession>
<evidence type="ECO:0000256" key="2">
    <source>
        <dbReference type="ARBA" id="ARBA00023002"/>
    </source>
</evidence>
<dbReference type="InterPro" id="IPR008927">
    <property type="entry name" value="6-PGluconate_DH-like_C_sf"/>
</dbReference>
<dbReference type="Pfam" id="PF03446">
    <property type="entry name" value="NAD_binding_2"/>
    <property type="match status" value="1"/>
</dbReference>
<dbReference type="PANTHER" id="PTHR22981:SF80">
    <property type="entry name" value="BLR4309 PROTEIN"/>
    <property type="match status" value="1"/>
</dbReference>
<dbReference type="SUPFAM" id="SSF51735">
    <property type="entry name" value="NAD(P)-binding Rossmann-fold domains"/>
    <property type="match status" value="1"/>
</dbReference>
<dbReference type="InterPro" id="IPR006115">
    <property type="entry name" value="6PGDH_NADP-bd"/>
</dbReference>
<dbReference type="InterPro" id="IPR015815">
    <property type="entry name" value="HIBADH-related"/>
</dbReference>
<dbReference type="PIRSF" id="PIRSF000103">
    <property type="entry name" value="HIBADH"/>
    <property type="match status" value="1"/>
</dbReference>
<evidence type="ECO:0000259" key="5">
    <source>
        <dbReference type="Pfam" id="PF03446"/>
    </source>
</evidence>
<comment type="similarity">
    <text evidence="1">Belongs to the HIBADH-related family.</text>
</comment>
<evidence type="ECO:0000256" key="4">
    <source>
        <dbReference type="PIRSR" id="PIRSR000103-1"/>
    </source>
</evidence>
<evidence type="ECO:0000313" key="7">
    <source>
        <dbReference type="EMBL" id="OXM86559.1"/>
    </source>
</evidence>
<sequence>MNIAFIGLGTMGKPMATNLHKAGYSLVVYNRNREKARELEALGSVRVASSPAEAAGQADIVFTMLTDDAAVEEVYLGAQGIAAACQTAEANKPRIVVDCSTIYPVTSQKLAEQLSSLGVDMLDAPVTGSEPQAIEGVLTFIVGGKREAYEACVPLFDAMGKKAVYMGASGAGANAKLANNMLVAANLTALAESLAMIQKSGGDPALFLEVLGGGGGRSGMAEMKGPKILSRDFSAQFMTRLMLKDLKLAGRLAESLEVPVPMRASVQQIFQIACNSGWGAEDMSAIAKCYEAWTDTIIGTEKNETP</sequence>
<dbReference type="InterPro" id="IPR036291">
    <property type="entry name" value="NAD(P)-bd_dom_sf"/>
</dbReference>
<dbReference type="GO" id="GO:0016054">
    <property type="term" value="P:organic acid catabolic process"/>
    <property type="evidence" value="ECO:0007669"/>
    <property type="project" value="UniProtKB-ARBA"/>
</dbReference>
<dbReference type="InterPro" id="IPR029154">
    <property type="entry name" value="HIBADH-like_NADP-bd"/>
</dbReference>
<dbReference type="PROSITE" id="PS00895">
    <property type="entry name" value="3_HYDROXYISOBUT_DH"/>
    <property type="match status" value="1"/>
</dbReference>
<feature type="domain" description="3-hydroxyisobutyrate dehydrogenase-like NAD-binding" evidence="6">
    <location>
        <begin position="170"/>
        <end position="289"/>
    </location>
</feature>
<dbReference type="Gene3D" id="1.10.1040.10">
    <property type="entry name" value="N-(1-d-carboxylethyl)-l-norvaline Dehydrogenase, domain 2"/>
    <property type="match status" value="1"/>
</dbReference>
<evidence type="ECO:0000256" key="1">
    <source>
        <dbReference type="ARBA" id="ARBA00009080"/>
    </source>
</evidence>
<dbReference type="Gene3D" id="3.40.50.720">
    <property type="entry name" value="NAD(P)-binding Rossmann-like Domain"/>
    <property type="match status" value="1"/>
</dbReference>
<dbReference type="GO" id="GO:0016616">
    <property type="term" value="F:oxidoreductase activity, acting on the CH-OH group of donors, NAD or NADP as acceptor"/>
    <property type="evidence" value="ECO:0007669"/>
    <property type="project" value="TreeGrafter"/>
</dbReference>
<proteinExistence type="inferred from homology"/>
<dbReference type="Pfam" id="PF14833">
    <property type="entry name" value="NAD_binding_11"/>
    <property type="match status" value="1"/>
</dbReference>
<dbReference type="InterPro" id="IPR002204">
    <property type="entry name" value="3-OH-isobutyrate_DH-rel_CS"/>
</dbReference>
<keyword evidence="8" id="KW-1185">Reference proteome</keyword>
<dbReference type="PANTHER" id="PTHR22981">
    <property type="entry name" value="3-HYDROXYISOBUTYRATE DEHYDROGENASE-RELATED"/>
    <property type="match status" value="1"/>
</dbReference>
<evidence type="ECO:0000259" key="6">
    <source>
        <dbReference type="Pfam" id="PF14833"/>
    </source>
</evidence>